<comment type="caution">
    <text evidence="1">The sequence shown here is derived from an EMBL/GenBank/DDBJ whole genome shotgun (WGS) entry which is preliminary data.</text>
</comment>
<dbReference type="InterPro" id="IPR026838">
    <property type="entry name" value="YheC/D"/>
</dbReference>
<protein>
    <recommendedName>
        <fullName evidence="3">ATP-grasp domain-containing protein</fullName>
    </recommendedName>
</protein>
<dbReference type="SUPFAM" id="SSF56059">
    <property type="entry name" value="Glutathione synthetase ATP-binding domain-like"/>
    <property type="match status" value="1"/>
</dbReference>
<dbReference type="AlphaFoldDB" id="A0A2S5G7J8"/>
<evidence type="ECO:0000313" key="2">
    <source>
        <dbReference type="Proteomes" id="UP000239047"/>
    </source>
</evidence>
<dbReference type="Pfam" id="PF14398">
    <property type="entry name" value="ATPgrasp_YheCD"/>
    <property type="match status" value="1"/>
</dbReference>
<organism evidence="1 2">
    <name type="scientific">Jeotgalibacillus proteolyticus</name>
    <dbReference type="NCBI Taxonomy" id="2082395"/>
    <lineage>
        <taxon>Bacteria</taxon>
        <taxon>Bacillati</taxon>
        <taxon>Bacillota</taxon>
        <taxon>Bacilli</taxon>
        <taxon>Bacillales</taxon>
        <taxon>Caryophanaceae</taxon>
        <taxon>Jeotgalibacillus</taxon>
    </lineage>
</organism>
<accession>A0A2S5G7J8</accession>
<sequence>MEINWITGTLPDQVHLSSKTAAEIGITPGTMKFQFGEWSREINVQICNDYSGDIIGLPVQWREQLTIPDELPYKLVNNGTTLKLGPVLALIVFSDLSEMKLSKMNKYREYFSDYFAVQGLTYLCAWNSIDIEKKRIQGYYYDPVESDSAKTWKLGTFPYPNSAYNRTAMPKTVFDDLVYAIGDRVFNSFSNGSFNKWSLWQRLASVTHLRSHLPATKCLTDIKIVDNMLEKYNTIYLKPVSGTLSKGIKKVEKSSSGYLVSSPAARKADRPAQNCFDTIYMVESWLPKLIKKEYIAQQAISVKRYQNRPLDFRVIMQKNEKGKWGCTCIFGKFGKAGNIVTNFSRAGFIRLGVDALRLAFNMSHQEAQSKAEDLEKIAYQICQIFDKYGNYGDLGIDLIIDQELNIWILEVNTQDTYHRFPLHINDQKLYLNIVTSPLRYAEYLAGFS</sequence>
<dbReference type="Gene3D" id="3.30.470.20">
    <property type="entry name" value="ATP-grasp fold, B domain"/>
    <property type="match status" value="1"/>
</dbReference>
<reference evidence="1 2" key="1">
    <citation type="submission" date="2018-02" db="EMBL/GenBank/DDBJ databases">
        <title>Jeotgalibacillus proteolyticum sp. nov. a protease producing bacterium isolated from ocean sediments of Laizhou Bay.</title>
        <authorList>
            <person name="Li Y."/>
        </authorList>
    </citation>
    <scope>NUCLEOTIDE SEQUENCE [LARGE SCALE GENOMIC DNA]</scope>
    <source>
        <strain evidence="1 2">22-7</strain>
    </source>
</reference>
<dbReference type="Proteomes" id="UP000239047">
    <property type="component" value="Unassembled WGS sequence"/>
</dbReference>
<evidence type="ECO:0000313" key="1">
    <source>
        <dbReference type="EMBL" id="PPA68956.1"/>
    </source>
</evidence>
<keyword evidence="2" id="KW-1185">Reference proteome</keyword>
<dbReference type="OrthoDB" id="7869153at2"/>
<proteinExistence type="predicted"/>
<dbReference type="EMBL" id="PREZ01000008">
    <property type="protein sequence ID" value="PPA68956.1"/>
    <property type="molecule type" value="Genomic_DNA"/>
</dbReference>
<name>A0A2S5G7J8_9BACL</name>
<gene>
    <name evidence="1" type="ORF">C4B60_18775</name>
</gene>
<evidence type="ECO:0008006" key="3">
    <source>
        <dbReference type="Google" id="ProtNLM"/>
    </source>
</evidence>